<evidence type="ECO:0000256" key="1">
    <source>
        <dbReference type="SAM" id="Phobius"/>
    </source>
</evidence>
<keyword evidence="1" id="KW-1133">Transmembrane helix</keyword>
<dbReference type="Proteomes" id="UP000281553">
    <property type="component" value="Unassembled WGS sequence"/>
</dbReference>
<dbReference type="OrthoDB" id="6084525at2759"/>
<sequence>MQRRDEPSLEERAGAFDLTSAFLPPIIALLLSYILSLLFGWQLGLTVGLTSIFLYILFLAIVIFGGYAKNWKKAIEIGETAARYSRSWRLILDILFNQPPRGTYTPQHVRLIPVTLNLGASYTAWDAAVQLSEKMWAAAATRYSMLAMHLQWAGKDIPSKYCLNQPLFFRPPFPDYYFSDESNIRCAAFLKKSHATEYHSLGKDD</sequence>
<evidence type="ECO:0000313" key="2">
    <source>
        <dbReference type="EMBL" id="VDK74343.1"/>
    </source>
</evidence>
<gene>
    <name evidence="2" type="ORF">DILT_LOCUS2572</name>
</gene>
<proteinExistence type="predicted"/>
<evidence type="ECO:0000313" key="3">
    <source>
        <dbReference type="Proteomes" id="UP000281553"/>
    </source>
</evidence>
<dbReference type="EMBL" id="UYRU01042300">
    <property type="protein sequence ID" value="VDK74343.1"/>
    <property type="molecule type" value="Genomic_DNA"/>
</dbReference>
<dbReference type="AlphaFoldDB" id="A0A3P6SWF4"/>
<reference evidence="2 3" key="1">
    <citation type="submission" date="2018-11" db="EMBL/GenBank/DDBJ databases">
        <authorList>
            <consortium name="Pathogen Informatics"/>
        </authorList>
    </citation>
    <scope>NUCLEOTIDE SEQUENCE [LARGE SCALE GENOMIC DNA]</scope>
</reference>
<name>A0A3P6SWF4_DIBLA</name>
<accession>A0A3P6SWF4</accession>
<protein>
    <submittedName>
        <fullName evidence="2">Uncharacterized protein</fullName>
    </submittedName>
</protein>
<feature type="transmembrane region" description="Helical" evidence="1">
    <location>
        <begin position="47"/>
        <end position="68"/>
    </location>
</feature>
<feature type="transmembrane region" description="Helical" evidence="1">
    <location>
        <begin position="21"/>
        <end position="41"/>
    </location>
</feature>
<keyword evidence="1" id="KW-0472">Membrane</keyword>
<keyword evidence="3" id="KW-1185">Reference proteome</keyword>
<keyword evidence="1" id="KW-0812">Transmembrane</keyword>
<organism evidence="2 3">
    <name type="scientific">Dibothriocephalus latus</name>
    <name type="common">Fish tapeworm</name>
    <name type="synonym">Diphyllobothrium latum</name>
    <dbReference type="NCBI Taxonomy" id="60516"/>
    <lineage>
        <taxon>Eukaryota</taxon>
        <taxon>Metazoa</taxon>
        <taxon>Spiralia</taxon>
        <taxon>Lophotrochozoa</taxon>
        <taxon>Platyhelminthes</taxon>
        <taxon>Cestoda</taxon>
        <taxon>Eucestoda</taxon>
        <taxon>Diphyllobothriidea</taxon>
        <taxon>Diphyllobothriidae</taxon>
        <taxon>Dibothriocephalus</taxon>
    </lineage>
</organism>